<dbReference type="SUPFAM" id="SSF50129">
    <property type="entry name" value="GroES-like"/>
    <property type="match status" value="1"/>
</dbReference>
<dbReference type="Proteomes" id="UP001596161">
    <property type="component" value="Unassembled WGS sequence"/>
</dbReference>
<keyword evidence="8" id="KW-1185">Reference proteome</keyword>
<evidence type="ECO:0000259" key="6">
    <source>
        <dbReference type="Pfam" id="PF16912"/>
    </source>
</evidence>
<keyword evidence="3" id="KW-0862">Zinc</keyword>
<comment type="caution">
    <text evidence="7">The sequence shown here is derived from an EMBL/GenBank/DDBJ whole genome shotgun (WGS) entry which is preliminary data.</text>
</comment>
<reference evidence="8" key="1">
    <citation type="journal article" date="2019" name="Int. J. Syst. Evol. Microbiol.">
        <title>The Global Catalogue of Microorganisms (GCM) 10K type strain sequencing project: providing services to taxonomists for standard genome sequencing and annotation.</title>
        <authorList>
            <consortium name="The Broad Institute Genomics Platform"/>
            <consortium name="The Broad Institute Genome Sequencing Center for Infectious Disease"/>
            <person name="Wu L."/>
            <person name="Ma J."/>
        </authorList>
    </citation>
    <scope>NUCLEOTIDE SEQUENCE [LARGE SCALE GENOMIC DNA]</scope>
    <source>
        <strain evidence="8">KACC 12602</strain>
    </source>
</reference>
<dbReference type="PROSITE" id="PS00059">
    <property type="entry name" value="ADH_ZINC"/>
    <property type="match status" value="1"/>
</dbReference>
<dbReference type="InterPro" id="IPR011032">
    <property type="entry name" value="GroES-like_sf"/>
</dbReference>
<accession>A0ABW0E7H7</accession>
<gene>
    <name evidence="7" type="ORF">ACFPIB_06490</name>
</gene>
<protein>
    <submittedName>
        <fullName evidence="7">Glucose 1-dehydrogenase</fullName>
    </submittedName>
</protein>
<evidence type="ECO:0000256" key="4">
    <source>
        <dbReference type="ARBA" id="ARBA00023002"/>
    </source>
</evidence>
<dbReference type="RefSeq" id="WP_378016620.1">
    <property type="nucleotide sequence ID" value="NZ_JBHSKT010000003.1"/>
</dbReference>
<keyword evidence="4" id="KW-0560">Oxidoreductase</keyword>
<evidence type="ECO:0000259" key="5">
    <source>
        <dbReference type="Pfam" id="PF08240"/>
    </source>
</evidence>
<dbReference type="InterPro" id="IPR013154">
    <property type="entry name" value="ADH-like_N"/>
</dbReference>
<proteinExistence type="predicted"/>
<dbReference type="InterPro" id="IPR002328">
    <property type="entry name" value="ADH_Zn_CS"/>
</dbReference>
<evidence type="ECO:0000256" key="3">
    <source>
        <dbReference type="ARBA" id="ARBA00022833"/>
    </source>
</evidence>
<dbReference type="Pfam" id="PF08240">
    <property type="entry name" value="ADH_N"/>
    <property type="match status" value="1"/>
</dbReference>
<dbReference type="Pfam" id="PF16912">
    <property type="entry name" value="Glu_dehyd_C"/>
    <property type="match status" value="1"/>
</dbReference>
<dbReference type="CDD" id="cd08230">
    <property type="entry name" value="glucose_DH"/>
    <property type="match status" value="1"/>
</dbReference>
<dbReference type="EMBL" id="JBHSKT010000003">
    <property type="protein sequence ID" value="MFC5270249.1"/>
    <property type="molecule type" value="Genomic_DNA"/>
</dbReference>
<organism evidence="7 8">
    <name type="scientific">Adhaeribacter terreus</name>
    <dbReference type="NCBI Taxonomy" id="529703"/>
    <lineage>
        <taxon>Bacteria</taxon>
        <taxon>Pseudomonadati</taxon>
        <taxon>Bacteroidota</taxon>
        <taxon>Cytophagia</taxon>
        <taxon>Cytophagales</taxon>
        <taxon>Hymenobacteraceae</taxon>
        <taxon>Adhaeribacter</taxon>
    </lineage>
</organism>
<dbReference type="Gene3D" id="3.90.180.10">
    <property type="entry name" value="Medium-chain alcohol dehydrogenases, catalytic domain"/>
    <property type="match status" value="1"/>
</dbReference>
<evidence type="ECO:0000256" key="1">
    <source>
        <dbReference type="ARBA" id="ARBA00001947"/>
    </source>
</evidence>
<dbReference type="PANTHER" id="PTHR43189">
    <property type="entry name" value="ZINC-TYPE ALCOHOL DEHYDROGENASE-LIKE PROTEIN C1198.01-RELATED"/>
    <property type="match status" value="1"/>
</dbReference>
<name>A0ABW0E7H7_9BACT</name>
<dbReference type="PANTHER" id="PTHR43189:SF2">
    <property type="entry name" value="GLUCOSE 1-DEHYDROGENASE"/>
    <property type="match status" value="1"/>
</dbReference>
<dbReference type="InterPro" id="IPR031640">
    <property type="entry name" value="Glu_dehyd_C"/>
</dbReference>
<keyword evidence="2" id="KW-0479">Metal-binding</keyword>
<comment type="cofactor">
    <cofactor evidence="1">
        <name>Zn(2+)</name>
        <dbReference type="ChEBI" id="CHEBI:29105"/>
    </cofactor>
</comment>
<feature type="domain" description="Alcohol dehydrogenase-like N-terminal" evidence="5">
    <location>
        <begin position="26"/>
        <end position="141"/>
    </location>
</feature>
<evidence type="ECO:0000313" key="8">
    <source>
        <dbReference type="Proteomes" id="UP001596161"/>
    </source>
</evidence>
<dbReference type="InterPro" id="IPR036291">
    <property type="entry name" value="NAD(P)-bd_dom_sf"/>
</dbReference>
<dbReference type="Gene3D" id="3.40.50.720">
    <property type="entry name" value="NAD(P)-binding Rossmann-like Domain"/>
    <property type="match status" value="1"/>
</dbReference>
<feature type="domain" description="Glucose dehydrogenase C-terminal" evidence="6">
    <location>
        <begin position="145"/>
        <end position="365"/>
    </location>
</feature>
<evidence type="ECO:0000313" key="7">
    <source>
        <dbReference type="EMBL" id="MFC5270249.1"/>
    </source>
</evidence>
<sequence>MKAITLIPGTKTVCLEDRTEPQITTDDEVKIKVWEVGICGTDREETSGGQATAPAGKQKLVIGHEMFGQVETVGKLVKKVKSGDFGVFMVRRGCGECEACLNSRSDMCYTGNYTERGIKGADGFQAEYVVDKEEFLIKVPEAIKHLGVLTEPMSVAAKAIDEALGLQKARLKDIMNQEKWLQGKRTLVAGTGAIGLLAALILRLKGAEVIGLDIVPEDSLRPQLLKQIGGTYVNGKLVKMQEIDKVFGQIDLIFEATGIAELQFQLMEALGINGIYVATGIPTGKRPISNISADLMKQLVLKNQILLGSVNASYAHYEMAVEMLQQSYRKWPEVVNQLITSRIPFEDFQTALHQHDDDEIKVVVEWHKETKNSRV</sequence>
<evidence type="ECO:0000256" key="2">
    <source>
        <dbReference type="ARBA" id="ARBA00022723"/>
    </source>
</evidence>
<dbReference type="SUPFAM" id="SSF51735">
    <property type="entry name" value="NAD(P)-binding Rossmann-fold domains"/>
    <property type="match status" value="1"/>
</dbReference>